<feature type="compositionally biased region" description="Polar residues" evidence="1">
    <location>
        <begin position="34"/>
        <end position="43"/>
    </location>
</feature>
<evidence type="ECO:0000313" key="3">
    <source>
        <dbReference type="Proteomes" id="UP000816034"/>
    </source>
</evidence>
<feature type="region of interest" description="Disordered" evidence="1">
    <location>
        <begin position="1"/>
        <end position="78"/>
    </location>
</feature>
<dbReference type="GeneID" id="68106010"/>
<feature type="region of interest" description="Disordered" evidence="1">
    <location>
        <begin position="198"/>
        <end position="244"/>
    </location>
</feature>
<evidence type="ECO:0000256" key="1">
    <source>
        <dbReference type="SAM" id="MobiDB-lite"/>
    </source>
</evidence>
<dbReference type="AlphaFoldDB" id="A0AA88H2M9"/>
<dbReference type="RefSeq" id="XP_044553966.1">
    <property type="nucleotide sequence ID" value="XM_044689446.1"/>
</dbReference>
<accession>A0AA88H2M9</accession>
<dbReference type="EMBL" id="PYSW02000006">
    <property type="protein sequence ID" value="KAG2392072.1"/>
    <property type="molecule type" value="Genomic_DNA"/>
</dbReference>
<protein>
    <submittedName>
        <fullName evidence="2">Uncharacterized protein</fullName>
    </submittedName>
</protein>
<organism evidence="2 3">
    <name type="scientific">Naegleria lovaniensis</name>
    <name type="common">Amoeba</name>
    <dbReference type="NCBI Taxonomy" id="51637"/>
    <lineage>
        <taxon>Eukaryota</taxon>
        <taxon>Discoba</taxon>
        <taxon>Heterolobosea</taxon>
        <taxon>Tetramitia</taxon>
        <taxon>Eutetramitia</taxon>
        <taxon>Vahlkampfiidae</taxon>
        <taxon>Naegleria</taxon>
    </lineage>
</organism>
<dbReference type="Proteomes" id="UP000816034">
    <property type="component" value="Unassembled WGS sequence"/>
</dbReference>
<reference evidence="2 3" key="1">
    <citation type="journal article" date="2018" name="BMC Genomics">
        <title>The genome of Naegleria lovaniensis, the basis for a comparative approach to unravel pathogenicity factors of the human pathogenic amoeba N. fowleri.</title>
        <authorList>
            <person name="Liechti N."/>
            <person name="Schurch N."/>
            <person name="Bruggmann R."/>
            <person name="Wittwer M."/>
        </authorList>
    </citation>
    <scope>NUCLEOTIDE SEQUENCE [LARGE SCALE GENOMIC DNA]</scope>
    <source>
        <strain evidence="2 3">ATCC 30569</strain>
    </source>
</reference>
<name>A0AA88H2M9_NAELO</name>
<proteinExistence type="predicted"/>
<feature type="compositionally biased region" description="Low complexity" evidence="1">
    <location>
        <begin position="44"/>
        <end position="59"/>
    </location>
</feature>
<feature type="compositionally biased region" description="Basic residues" evidence="1">
    <location>
        <begin position="228"/>
        <end position="240"/>
    </location>
</feature>
<feature type="compositionally biased region" description="Polar residues" evidence="1">
    <location>
        <begin position="60"/>
        <end position="69"/>
    </location>
</feature>
<comment type="caution">
    <text evidence="2">The sequence shown here is derived from an EMBL/GenBank/DDBJ whole genome shotgun (WGS) entry which is preliminary data.</text>
</comment>
<feature type="region of interest" description="Disordered" evidence="1">
    <location>
        <begin position="625"/>
        <end position="644"/>
    </location>
</feature>
<gene>
    <name evidence="2" type="ORF">C9374_013557</name>
</gene>
<keyword evidence="3" id="KW-1185">Reference proteome</keyword>
<evidence type="ECO:0000313" key="2">
    <source>
        <dbReference type="EMBL" id="KAG2392072.1"/>
    </source>
</evidence>
<feature type="compositionally biased region" description="Low complexity" evidence="1">
    <location>
        <begin position="625"/>
        <end position="635"/>
    </location>
</feature>
<sequence>MGIPQSISQEDDEFSTSSSCRAAELHSYRPQDYTLRNPSISGKSNRSNHSNSNNHRSSSPNTLPYNLSEKSSKEATERVRDKLFNASSKWLSNAKCLSPTSPSTTEISSQQQFSRKKLLNGVTSILHIRRRAASSPEERDKLISTLASFLSVRDGMLKSYLASDWMSTVSIIERMLVPSEFTQFIELAVQEIDDHFDFSESGDSKSTDSNGSQKNRKRRGGILSSVSHHQHRRQPIKKPHPMVSNANSSKIVNLKLMIVPPLKYHTLVEACFPVVETFLLDPMEMTNCSFGVALVVDHWFLYFEPETNLIIPKKLFSRAKDFVEQQIPTFLRVQQKVNQIENLLAACICKWNSSMYYQAAKMEFDSENSQSNQLLQPFHSETTCSSPTLLIPSSTSCSNLISSPSSMKYYGNSLDFVEDFFMNYLKYDYTKVPTFNYLRSMMTNIREMGSSELMMDLNEDLEQVISKSHILDVKQKHTMDVTTLESNHDNDGSSSNQTRSKNVVTFLDHSDLELFMDKLSISMQEQQEVFQHLQDVSSSCAPQNGAENELTASNNPFVALEILMAAFDIQYLEEGLSEKRFDQFLQGVLILWLRSIIIKEMVPSSMFAFLQKFGSKWKNSTLMKKKNNMSSSDSSPQQQPHNYFPDQQKRQHYLKTHYTDRNKPIPICTKCNSQEFVVPCARGKPAASLLQDAHDGYVHLTGCCHSADGYCVKCRHVINFK</sequence>